<accession>A0ABD5NT39</accession>
<keyword evidence="6" id="KW-1185">Reference proteome</keyword>
<sequence length="145" mass="16003">MTITYTPIGRVRSPYESPADVDHDAVDETTGEIVLDGEYEAGLEGIEEFSHVVVFAQLDEIDEYRLTARPPHADDLAVGVFATRSPHRPNPLAQTTVELRERDGATLHVRGLDLVDGTPIVDVKPYVGSIDDEDASFGWLQSLRE</sequence>
<evidence type="ECO:0000256" key="2">
    <source>
        <dbReference type="ARBA" id="ARBA00033753"/>
    </source>
</evidence>
<proteinExistence type="inferred from homology"/>
<dbReference type="EMBL" id="JBHSAQ010000015">
    <property type="protein sequence ID" value="MFC3960057.1"/>
    <property type="molecule type" value="Genomic_DNA"/>
</dbReference>
<dbReference type="InterPro" id="IPR036414">
    <property type="entry name" value="YaeB_N_sf"/>
</dbReference>
<reference evidence="5 6" key="1">
    <citation type="journal article" date="2019" name="Int. J. Syst. Evol. Microbiol.">
        <title>The Global Catalogue of Microorganisms (GCM) 10K type strain sequencing project: providing services to taxonomists for standard genome sequencing and annotation.</title>
        <authorList>
            <consortium name="The Broad Institute Genomics Platform"/>
            <consortium name="The Broad Institute Genome Sequencing Center for Infectious Disease"/>
            <person name="Wu L."/>
            <person name="Ma J."/>
        </authorList>
    </citation>
    <scope>NUCLEOTIDE SEQUENCE [LARGE SCALE GENOMIC DNA]</scope>
    <source>
        <strain evidence="5 6">IBRC-M 10256</strain>
    </source>
</reference>
<evidence type="ECO:0000259" key="4">
    <source>
        <dbReference type="PROSITE" id="PS51668"/>
    </source>
</evidence>
<dbReference type="AlphaFoldDB" id="A0ABD5NT39"/>
<dbReference type="InterPro" id="IPR023368">
    <property type="entry name" value="UPF0066_cons_site"/>
</dbReference>
<keyword evidence="1" id="KW-0949">S-adenosyl-L-methionine</keyword>
<dbReference type="PROSITE" id="PS51668">
    <property type="entry name" value="TSAA_2"/>
    <property type="match status" value="1"/>
</dbReference>
<protein>
    <submittedName>
        <fullName evidence="5">tRNA (N6-threonylcarbamoyladenosine(37)-N6)-methyltransferase TrmO</fullName>
    </submittedName>
</protein>
<gene>
    <name evidence="5" type="primary">tsaA</name>
    <name evidence="5" type="ORF">ACFOUR_16985</name>
</gene>
<evidence type="ECO:0000256" key="3">
    <source>
        <dbReference type="SAM" id="MobiDB-lite"/>
    </source>
</evidence>
<dbReference type="NCBIfam" id="TIGR00104">
    <property type="entry name" value="tRNA_TsaA"/>
    <property type="match status" value="1"/>
</dbReference>
<dbReference type="Gene3D" id="2.40.30.70">
    <property type="entry name" value="YaeB-like"/>
    <property type="match status" value="1"/>
</dbReference>
<dbReference type="SUPFAM" id="SSF118196">
    <property type="entry name" value="YaeB-like"/>
    <property type="match status" value="1"/>
</dbReference>
<evidence type="ECO:0000313" key="5">
    <source>
        <dbReference type="EMBL" id="MFC3960057.1"/>
    </source>
</evidence>
<feature type="region of interest" description="Disordered" evidence="3">
    <location>
        <begin position="1"/>
        <end position="22"/>
    </location>
</feature>
<comment type="caution">
    <text evidence="5">The sequence shown here is derived from an EMBL/GenBank/DDBJ whole genome shotgun (WGS) entry which is preliminary data.</text>
</comment>
<feature type="domain" description="TsaA-like" evidence="4">
    <location>
        <begin position="5"/>
        <end position="135"/>
    </location>
</feature>
<dbReference type="Proteomes" id="UP001595846">
    <property type="component" value="Unassembled WGS sequence"/>
</dbReference>
<dbReference type="PANTHER" id="PTHR12818:SF0">
    <property type="entry name" value="TRNA (ADENINE(37)-N6)-METHYLTRANSFERASE"/>
    <property type="match status" value="1"/>
</dbReference>
<dbReference type="InterPro" id="IPR040372">
    <property type="entry name" value="YaeB-like"/>
</dbReference>
<comment type="similarity">
    <text evidence="2">Belongs to the tRNA methyltransferase O family.</text>
</comment>
<name>A0ABD5NT39_9EURY</name>
<dbReference type="CDD" id="cd09281">
    <property type="entry name" value="UPF0066"/>
    <property type="match status" value="1"/>
</dbReference>
<evidence type="ECO:0000313" key="6">
    <source>
        <dbReference type="Proteomes" id="UP001595846"/>
    </source>
</evidence>
<dbReference type="GeneID" id="73901412"/>
<evidence type="ECO:0000256" key="1">
    <source>
        <dbReference type="ARBA" id="ARBA00022691"/>
    </source>
</evidence>
<dbReference type="Pfam" id="PF01980">
    <property type="entry name" value="TrmO_N"/>
    <property type="match status" value="1"/>
</dbReference>
<dbReference type="PANTHER" id="PTHR12818">
    <property type="entry name" value="TRNA (ADENINE(37)-N6)-METHYLTRANSFERASE"/>
    <property type="match status" value="1"/>
</dbReference>
<dbReference type="PROSITE" id="PS01318">
    <property type="entry name" value="TSAA_1"/>
    <property type="match status" value="1"/>
</dbReference>
<dbReference type="InterPro" id="IPR023370">
    <property type="entry name" value="TrmO-like_N"/>
</dbReference>
<dbReference type="RefSeq" id="WP_256532335.1">
    <property type="nucleotide sequence ID" value="NZ_CP101824.1"/>
</dbReference>
<organism evidence="5 6">
    <name type="scientific">Halovivax cerinus</name>
    <dbReference type="NCBI Taxonomy" id="1487865"/>
    <lineage>
        <taxon>Archaea</taxon>
        <taxon>Methanobacteriati</taxon>
        <taxon>Methanobacteriota</taxon>
        <taxon>Stenosarchaea group</taxon>
        <taxon>Halobacteria</taxon>
        <taxon>Halobacteriales</taxon>
        <taxon>Natrialbaceae</taxon>
        <taxon>Halovivax</taxon>
    </lineage>
</organism>
<dbReference type="InterPro" id="IPR036413">
    <property type="entry name" value="YaeB-like_sf"/>
</dbReference>